<dbReference type="EMBL" id="CM035416">
    <property type="protein sequence ID" value="KAH7426228.1"/>
    <property type="molecule type" value="Genomic_DNA"/>
</dbReference>
<dbReference type="AlphaFoldDB" id="A0A8T2TUY1"/>
<keyword evidence="2" id="KW-1185">Reference proteome</keyword>
<gene>
    <name evidence="1" type="ORF">KP509_11G091200</name>
</gene>
<evidence type="ECO:0000313" key="1">
    <source>
        <dbReference type="EMBL" id="KAH7426228.1"/>
    </source>
</evidence>
<protein>
    <submittedName>
        <fullName evidence="1">Uncharacterized protein</fullName>
    </submittedName>
</protein>
<evidence type="ECO:0000313" key="2">
    <source>
        <dbReference type="Proteomes" id="UP000825935"/>
    </source>
</evidence>
<proteinExistence type="predicted"/>
<accession>A0A8T2TUY1</accession>
<organism evidence="1 2">
    <name type="scientific">Ceratopteris richardii</name>
    <name type="common">Triangle waterfern</name>
    <dbReference type="NCBI Taxonomy" id="49495"/>
    <lineage>
        <taxon>Eukaryota</taxon>
        <taxon>Viridiplantae</taxon>
        <taxon>Streptophyta</taxon>
        <taxon>Embryophyta</taxon>
        <taxon>Tracheophyta</taxon>
        <taxon>Polypodiopsida</taxon>
        <taxon>Polypodiidae</taxon>
        <taxon>Polypodiales</taxon>
        <taxon>Pteridineae</taxon>
        <taxon>Pteridaceae</taxon>
        <taxon>Parkerioideae</taxon>
        <taxon>Ceratopteris</taxon>
    </lineage>
</organism>
<sequence>MLFCPGLVLTSLSCCIDYKVSNPSATPTPHPV</sequence>
<name>A0A8T2TUY1_CERRI</name>
<reference evidence="1" key="1">
    <citation type="submission" date="2021-08" db="EMBL/GenBank/DDBJ databases">
        <title>WGS assembly of Ceratopteris richardii.</title>
        <authorList>
            <person name="Marchant D.B."/>
            <person name="Chen G."/>
            <person name="Jenkins J."/>
            <person name="Shu S."/>
            <person name="Leebens-Mack J."/>
            <person name="Grimwood J."/>
            <person name="Schmutz J."/>
            <person name="Soltis P."/>
            <person name="Soltis D."/>
            <person name="Chen Z.-H."/>
        </authorList>
    </citation>
    <scope>NUCLEOTIDE SEQUENCE</scope>
    <source>
        <strain evidence="1">Whitten #5841</strain>
        <tissue evidence="1">Leaf</tissue>
    </source>
</reference>
<dbReference type="Proteomes" id="UP000825935">
    <property type="component" value="Chromosome 11"/>
</dbReference>
<comment type="caution">
    <text evidence="1">The sequence shown here is derived from an EMBL/GenBank/DDBJ whole genome shotgun (WGS) entry which is preliminary data.</text>
</comment>